<dbReference type="InterPro" id="IPR017853">
    <property type="entry name" value="GH"/>
</dbReference>
<accession>M5E3W2</accession>
<dbReference type="OrthoDB" id="9762066at2"/>
<organism evidence="11 12">
    <name type="scientific">Halanaerobium saccharolyticum subsp. saccharolyticum DSM 6643</name>
    <dbReference type="NCBI Taxonomy" id="1293054"/>
    <lineage>
        <taxon>Bacteria</taxon>
        <taxon>Bacillati</taxon>
        <taxon>Bacillota</taxon>
        <taxon>Clostridia</taxon>
        <taxon>Halanaerobiales</taxon>
        <taxon>Halanaerobiaceae</taxon>
        <taxon>Halanaerobium</taxon>
    </lineage>
</organism>
<dbReference type="InterPro" id="IPR014718">
    <property type="entry name" value="GH-type_carb-bd"/>
</dbReference>
<dbReference type="FunFam" id="3.20.20.80:FF:000018">
    <property type="entry name" value="Beta-galactosidase"/>
    <property type="match status" value="1"/>
</dbReference>
<dbReference type="InterPro" id="IPR006102">
    <property type="entry name" value="Ig-like_GH2"/>
</dbReference>
<name>M5E3W2_9FIRM</name>
<dbReference type="Proteomes" id="UP000012063">
    <property type="component" value="Unassembled WGS sequence"/>
</dbReference>
<dbReference type="InterPro" id="IPR006101">
    <property type="entry name" value="Glyco_hydro_2"/>
</dbReference>
<dbReference type="InterPro" id="IPR032312">
    <property type="entry name" value="LacZ_4"/>
</dbReference>
<reference evidence="12" key="1">
    <citation type="journal article" date="2013" name="Genome Announc.">
        <title>Genome Sequence of Halanaerobium saccharolyticum subsp. saccharolyticum Strain DSM 6643T, a Halophilic Hydrogen-Producing Bacterium.</title>
        <authorList>
            <person name="Kivisto A."/>
            <person name="Larjo A."/>
            <person name="Ciranna A."/>
            <person name="Santala V."/>
            <person name="Roos C."/>
            <person name="Karp M."/>
        </authorList>
    </citation>
    <scope>NUCLEOTIDE SEQUENCE [LARGE SCALE GENOMIC DNA]</scope>
    <source>
        <strain evidence="12">DSM 6643</strain>
    </source>
</reference>
<proteinExistence type="inferred from homology"/>
<dbReference type="InterPro" id="IPR023230">
    <property type="entry name" value="Glyco_hydro_2_CS"/>
</dbReference>
<dbReference type="Pfam" id="PF16353">
    <property type="entry name" value="LacZ_4"/>
    <property type="match status" value="1"/>
</dbReference>
<evidence type="ECO:0000313" key="11">
    <source>
        <dbReference type="EMBL" id="CCU81020.1"/>
    </source>
</evidence>
<keyword evidence="12" id="KW-1185">Reference proteome</keyword>
<feature type="coiled-coil region" evidence="9">
    <location>
        <begin position="650"/>
        <end position="677"/>
    </location>
</feature>
<dbReference type="Gene3D" id="2.60.120.260">
    <property type="entry name" value="Galactose-binding domain-like"/>
    <property type="match status" value="1"/>
</dbReference>
<feature type="domain" description="Beta galactosidase small chain/" evidence="10">
    <location>
        <begin position="744"/>
        <end position="1020"/>
    </location>
</feature>
<dbReference type="SUPFAM" id="SSF51445">
    <property type="entry name" value="(Trans)glycosidases"/>
    <property type="match status" value="1"/>
</dbReference>
<dbReference type="SUPFAM" id="SSF49785">
    <property type="entry name" value="Galactose-binding domain-like"/>
    <property type="match status" value="1"/>
</dbReference>
<dbReference type="Gene3D" id="2.70.98.10">
    <property type="match status" value="1"/>
</dbReference>
<evidence type="ECO:0000256" key="7">
    <source>
        <dbReference type="ARBA" id="ARBA00032230"/>
    </source>
</evidence>
<evidence type="ECO:0000256" key="4">
    <source>
        <dbReference type="ARBA" id="ARBA00013303"/>
    </source>
</evidence>
<dbReference type="EC" id="3.2.1.23" evidence="3 8"/>
<evidence type="ECO:0000256" key="5">
    <source>
        <dbReference type="ARBA" id="ARBA00022801"/>
    </source>
</evidence>
<dbReference type="STRING" id="1293054.HSACCH_02514"/>
<dbReference type="Gene3D" id="2.60.40.10">
    <property type="entry name" value="Immunoglobulins"/>
    <property type="match status" value="2"/>
</dbReference>
<dbReference type="Gene3D" id="3.20.20.80">
    <property type="entry name" value="Glycosidases"/>
    <property type="match status" value="1"/>
</dbReference>
<dbReference type="InterPro" id="IPR008979">
    <property type="entry name" value="Galactose-bd-like_sf"/>
</dbReference>
<evidence type="ECO:0000259" key="10">
    <source>
        <dbReference type="SMART" id="SM01038"/>
    </source>
</evidence>
<dbReference type="AlphaFoldDB" id="M5E3W2"/>
<dbReference type="InterPro" id="IPR013783">
    <property type="entry name" value="Ig-like_fold"/>
</dbReference>
<dbReference type="SMART" id="SM01038">
    <property type="entry name" value="Bgal_small_N"/>
    <property type="match status" value="1"/>
</dbReference>
<dbReference type="InterPro" id="IPR036156">
    <property type="entry name" value="Beta-gal/glucu_dom_sf"/>
</dbReference>
<dbReference type="Pfam" id="PF02836">
    <property type="entry name" value="Glyco_hydro_2_C"/>
    <property type="match status" value="1"/>
</dbReference>
<keyword evidence="5 8" id="KW-0378">Hydrolase</keyword>
<dbReference type="GO" id="GO:0005990">
    <property type="term" value="P:lactose catabolic process"/>
    <property type="evidence" value="ECO:0007669"/>
    <property type="project" value="TreeGrafter"/>
</dbReference>
<keyword evidence="9" id="KW-0175">Coiled coil</keyword>
<dbReference type="eggNOG" id="COG3250">
    <property type="taxonomic scope" value="Bacteria"/>
</dbReference>
<dbReference type="InterPro" id="IPR006103">
    <property type="entry name" value="Glyco_hydro_2_cat"/>
</dbReference>
<dbReference type="SUPFAM" id="SSF74650">
    <property type="entry name" value="Galactose mutarotase-like"/>
    <property type="match status" value="1"/>
</dbReference>
<dbReference type="SUPFAM" id="SSF49303">
    <property type="entry name" value="beta-Galactosidase/glucuronidase domain"/>
    <property type="match status" value="2"/>
</dbReference>
<evidence type="ECO:0000313" key="12">
    <source>
        <dbReference type="Proteomes" id="UP000012063"/>
    </source>
</evidence>
<dbReference type="InParanoid" id="M5E3W2"/>
<dbReference type="Pfam" id="PF02929">
    <property type="entry name" value="Bgal_small_N"/>
    <property type="match status" value="1"/>
</dbReference>
<keyword evidence="6 8" id="KW-0326">Glycosidase</keyword>
<evidence type="ECO:0000256" key="8">
    <source>
        <dbReference type="RuleBase" id="RU361154"/>
    </source>
</evidence>
<dbReference type="PROSITE" id="PS00719">
    <property type="entry name" value="GLYCOSYL_HYDROL_F2_1"/>
    <property type="match status" value="1"/>
</dbReference>
<evidence type="ECO:0000256" key="9">
    <source>
        <dbReference type="SAM" id="Coils"/>
    </source>
</evidence>
<dbReference type="InterPro" id="IPR050347">
    <property type="entry name" value="Bact_Beta-galactosidase"/>
</dbReference>
<dbReference type="PRINTS" id="PR00132">
    <property type="entry name" value="GLHYDRLASE2"/>
</dbReference>
<comment type="similarity">
    <text evidence="2 8">Belongs to the glycosyl hydrolase 2 family.</text>
</comment>
<dbReference type="PANTHER" id="PTHR46323">
    <property type="entry name" value="BETA-GALACTOSIDASE"/>
    <property type="match status" value="1"/>
</dbReference>
<dbReference type="InterPro" id="IPR004199">
    <property type="entry name" value="B-gal_small/dom_5"/>
</dbReference>
<dbReference type="PANTHER" id="PTHR46323:SF2">
    <property type="entry name" value="BETA-GALACTOSIDASE"/>
    <property type="match status" value="1"/>
</dbReference>
<dbReference type="EMBL" id="CAUI01000023">
    <property type="protein sequence ID" value="CCU81020.1"/>
    <property type="molecule type" value="Genomic_DNA"/>
</dbReference>
<protein>
    <recommendedName>
        <fullName evidence="4 8">Beta-galactosidase</fullName>
        <ecNumber evidence="3 8">3.2.1.23</ecNumber>
    </recommendedName>
    <alternativeName>
        <fullName evidence="7 8">Lactase</fullName>
    </alternativeName>
</protein>
<evidence type="ECO:0000256" key="3">
    <source>
        <dbReference type="ARBA" id="ARBA00012756"/>
    </source>
</evidence>
<comment type="catalytic activity">
    <reaction evidence="1 8">
        <text>Hydrolysis of terminal non-reducing beta-D-galactose residues in beta-D-galactosides.</text>
        <dbReference type="EC" id="3.2.1.23"/>
    </reaction>
</comment>
<evidence type="ECO:0000256" key="1">
    <source>
        <dbReference type="ARBA" id="ARBA00001412"/>
    </source>
</evidence>
<dbReference type="Pfam" id="PF02837">
    <property type="entry name" value="Glyco_hydro_2_N"/>
    <property type="match status" value="1"/>
</dbReference>
<comment type="caution">
    <text evidence="11">The sequence shown here is derived from an EMBL/GenBank/DDBJ whole genome shotgun (WGS) entry which is preliminary data.</text>
</comment>
<dbReference type="InterPro" id="IPR011013">
    <property type="entry name" value="Gal_mutarotase_sf_dom"/>
</dbReference>
<dbReference type="GO" id="GO:0004565">
    <property type="term" value="F:beta-galactosidase activity"/>
    <property type="evidence" value="ECO:0007669"/>
    <property type="project" value="UniProtKB-EC"/>
</dbReference>
<dbReference type="GO" id="GO:0009341">
    <property type="term" value="C:beta-galactosidase complex"/>
    <property type="evidence" value="ECO:0007669"/>
    <property type="project" value="InterPro"/>
</dbReference>
<dbReference type="Pfam" id="PF00703">
    <property type="entry name" value="Glyco_hydro_2"/>
    <property type="match status" value="1"/>
</dbReference>
<evidence type="ECO:0000256" key="2">
    <source>
        <dbReference type="ARBA" id="ARBA00007401"/>
    </source>
</evidence>
<dbReference type="InterPro" id="IPR006104">
    <property type="entry name" value="Glyco_hydro_2_N"/>
</dbReference>
<gene>
    <name evidence="11" type="ORF">HSACCH_02514</name>
</gene>
<evidence type="ECO:0000256" key="6">
    <source>
        <dbReference type="ARBA" id="ARBA00023295"/>
    </source>
</evidence>
<sequence length="1024" mass="119876">MREWEDPKTFAVNKRLPHANRIFFLDHKTLNDYNYQSLNGEWDFKYLPNHNTYQQEFYRQNFSSSDWDQITVPSNWQLEGYDKPHYTNVNYPFPVDPPKVPSENPAGLYRRKFYLNSELEAEQNLIRFEGVDSAFYLWLNGEYVGYSQGSRLAAEFDLSEYLNYGGENILAVKVIKWSDGSYLEDQDMWWLSGIFRDVYLYSQSFFQIEDFKIESEFKRNEELGVLNCQFQVLSYQEYIPEGTKIEINLYDLGLKLVEEKIELSEIKKQRLNNFKTDLEITEPKAWSAENPYLYQLEVKLQDSQGEEIQTIRQKVAFRTVEIKDAQLLVNGKPVMIRGVNRHDFDPELGRAVTKEQMEEDVLLMKKHNINAVRTAHYPNHPYFYELCDKYGLYVMAETDIECHGLEPVGRWDELADSEDWRAAFLDRMERMVEHYKNHPSIIIWSLGNESGFGDNHRSMAQLCRRLDPTRPIHYEGDQKQEVVDIIGPMYPTIEKTAELAQRKEKPVILCEYAHAMGNGPGELKEYWDVFYKYPSAQGGFIWDWLDQGIAVKNSAGETCYTYGGDFGNIPNDKNFNINGLVFPDRSPSPGLTEYKYVMAPFKITDFNFKDAKVKIENQFDFIDSSYFRLEWEVKTAGLVIESGSQNFELKAGAEKEFKVEELNLSDLERIIEEKAREIEVNLPAESYLNFRIVLASNQSWAAAGHEITFKQFKLPFIFDRLYHPEQSQLENKELFLKESDQYLKIAGSNFSIYFDKGNGQISDYFYRGKSLLEKGPKLSFWRAPIDNDNTDITYNYTNEWKAVGINQLVQRLDEMKVVESEHNFVLIKMYYTIAPAAKDLIIKSEMEYRIYNNGEIKLTTSGEFADQKAHSIPRISLELELNQQLDKIRWFGRGPGESYPDTKRAAYIDLFTKKIEELHTPYVYPQDNGNRSDTKWLELKNRVGAGLEFYNSKAFDFTAHYYSKDDLELAEHDCELPQRDKIYLELIHKNRGVGSTSCGPKRLDKYELELKDFKFQLKFKGIDY</sequence>
<dbReference type="GO" id="GO:0030246">
    <property type="term" value="F:carbohydrate binding"/>
    <property type="evidence" value="ECO:0007669"/>
    <property type="project" value="InterPro"/>
</dbReference>
<dbReference type="RefSeq" id="WP_005490343.1">
    <property type="nucleotide sequence ID" value="NZ_CAUI01000023.1"/>
</dbReference>